<protein>
    <recommendedName>
        <fullName evidence="2">protein-tyrosine-phosphatase</fullName>
        <ecNumber evidence="2">3.1.3.48</ecNumber>
    </recommendedName>
</protein>
<dbReference type="Proteomes" id="UP000738431">
    <property type="component" value="Chromosome"/>
</dbReference>
<evidence type="ECO:0000256" key="4">
    <source>
        <dbReference type="ARBA" id="ARBA00022912"/>
    </source>
</evidence>
<keyword evidence="3" id="KW-0378">Hydrolase</keyword>
<dbReference type="InterPro" id="IPR036196">
    <property type="entry name" value="Ptyr_pPase_sf"/>
</dbReference>
<dbReference type="EMBL" id="CP139781">
    <property type="protein sequence ID" value="WRQ88553.1"/>
    <property type="molecule type" value="Genomic_DNA"/>
</dbReference>
<organism evidence="7 8">
    <name type="scientific">Actomonas aquatica</name>
    <dbReference type="NCBI Taxonomy" id="2866162"/>
    <lineage>
        <taxon>Bacteria</taxon>
        <taxon>Pseudomonadati</taxon>
        <taxon>Verrucomicrobiota</taxon>
        <taxon>Opitutia</taxon>
        <taxon>Opitutales</taxon>
        <taxon>Opitutaceae</taxon>
        <taxon>Actomonas</taxon>
    </lineage>
</organism>
<dbReference type="PRINTS" id="PR00719">
    <property type="entry name" value="LMWPTPASE"/>
</dbReference>
<dbReference type="InterPro" id="IPR023485">
    <property type="entry name" value="Ptyr_pPase"/>
</dbReference>
<dbReference type="InterPro" id="IPR017867">
    <property type="entry name" value="Tyr_phospatase_low_mol_wt"/>
</dbReference>
<accession>A0ABZ1CBE2</accession>
<dbReference type="Pfam" id="PF01451">
    <property type="entry name" value="LMWPc"/>
    <property type="match status" value="1"/>
</dbReference>
<gene>
    <name evidence="7" type="ORF">K1X11_004000</name>
</gene>
<reference evidence="7 8" key="1">
    <citation type="submission" date="2023-12" db="EMBL/GenBank/DDBJ databases">
        <title>Description of an unclassified Opitutus bacterium of Verrucomicrobiota.</title>
        <authorList>
            <person name="Zhang D.-F."/>
        </authorList>
    </citation>
    <scope>NUCLEOTIDE SEQUENCE [LARGE SCALE GENOMIC DNA]</scope>
    <source>
        <strain evidence="7 8">WL0086</strain>
    </source>
</reference>
<dbReference type="PANTHER" id="PTHR11717:SF31">
    <property type="entry name" value="LOW MOLECULAR WEIGHT PROTEIN-TYROSINE-PHOSPHATASE ETP-RELATED"/>
    <property type="match status" value="1"/>
</dbReference>
<keyword evidence="4" id="KW-0904">Protein phosphatase</keyword>
<dbReference type="EC" id="3.1.3.48" evidence="2"/>
<dbReference type="SMART" id="SM00226">
    <property type="entry name" value="LMWPc"/>
    <property type="match status" value="1"/>
</dbReference>
<proteinExistence type="inferred from homology"/>
<keyword evidence="8" id="KW-1185">Reference proteome</keyword>
<dbReference type="Gene3D" id="3.40.50.2300">
    <property type="match status" value="1"/>
</dbReference>
<dbReference type="SUPFAM" id="SSF52788">
    <property type="entry name" value="Phosphotyrosine protein phosphatases I"/>
    <property type="match status" value="1"/>
</dbReference>
<evidence type="ECO:0000256" key="3">
    <source>
        <dbReference type="ARBA" id="ARBA00022801"/>
    </source>
</evidence>
<evidence type="ECO:0000256" key="5">
    <source>
        <dbReference type="ARBA" id="ARBA00051722"/>
    </source>
</evidence>
<sequence>MADPQSGLLLAVCTANICRSPMVEALLAHALKAEEGPLKSFRVASAGVAARSGDPASANSVTALKKVGLDISKHRSQPLTPELLSEATAVFVMTESHRDIIYAMFEPQPENIFLLREFMPPEADQQIADPYGGPLPLYEMCRDEIVEAIPSLLEFLRREIPGN</sequence>
<dbReference type="RefSeq" id="WP_221032986.1">
    <property type="nucleotide sequence ID" value="NZ_CP139781.1"/>
</dbReference>
<feature type="domain" description="Phosphotyrosine protein phosphatase I" evidence="6">
    <location>
        <begin position="9"/>
        <end position="155"/>
    </location>
</feature>
<evidence type="ECO:0000259" key="6">
    <source>
        <dbReference type="SMART" id="SM00226"/>
    </source>
</evidence>
<dbReference type="CDD" id="cd16344">
    <property type="entry name" value="LMWPAP"/>
    <property type="match status" value="1"/>
</dbReference>
<dbReference type="InterPro" id="IPR050438">
    <property type="entry name" value="LMW_PTPase"/>
</dbReference>
<comment type="similarity">
    <text evidence="1">Belongs to the low molecular weight phosphotyrosine protein phosphatase family.</text>
</comment>
<evidence type="ECO:0000313" key="8">
    <source>
        <dbReference type="Proteomes" id="UP000738431"/>
    </source>
</evidence>
<evidence type="ECO:0000313" key="7">
    <source>
        <dbReference type="EMBL" id="WRQ88553.1"/>
    </source>
</evidence>
<dbReference type="PANTHER" id="PTHR11717">
    <property type="entry name" value="LOW MOLECULAR WEIGHT PROTEIN TYROSINE PHOSPHATASE"/>
    <property type="match status" value="1"/>
</dbReference>
<comment type="catalytic activity">
    <reaction evidence="5">
        <text>O-phospho-L-tyrosyl-[protein] + H2O = L-tyrosyl-[protein] + phosphate</text>
        <dbReference type="Rhea" id="RHEA:10684"/>
        <dbReference type="Rhea" id="RHEA-COMP:10136"/>
        <dbReference type="Rhea" id="RHEA-COMP:20101"/>
        <dbReference type="ChEBI" id="CHEBI:15377"/>
        <dbReference type="ChEBI" id="CHEBI:43474"/>
        <dbReference type="ChEBI" id="CHEBI:46858"/>
        <dbReference type="ChEBI" id="CHEBI:61978"/>
        <dbReference type="EC" id="3.1.3.48"/>
    </reaction>
</comment>
<evidence type="ECO:0000256" key="2">
    <source>
        <dbReference type="ARBA" id="ARBA00013064"/>
    </source>
</evidence>
<evidence type="ECO:0000256" key="1">
    <source>
        <dbReference type="ARBA" id="ARBA00011063"/>
    </source>
</evidence>
<name>A0ABZ1CBE2_9BACT</name>